<protein>
    <submittedName>
        <fullName evidence="1">Uncharacterized protein</fullName>
    </submittedName>
</protein>
<evidence type="ECO:0000313" key="2">
    <source>
        <dbReference type="Proteomes" id="UP001550535"/>
    </source>
</evidence>
<gene>
    <name evidence="1" type="ORF">ABZ507_11540</name>
</gene>
<comment type="caution">
    <text evidence="1">The sequence shown here is derived from an EMBL/GenBank/DDBJ whole genome shotgun (WGS) entry which is preliminary data.</text>
</comment>
<dbReference type="EMBL" id="JBEYBR010000023">
    <property type="protein sequence ID" value="MEU2122445.1"/>
    <property type="molecule type" value="Genomic_DNA"/>
</dbReference>
<organism evidence="1 2">
    <name type="scientific">Nocardia niwae</name>
    <dbReference type="NCBI Taxonomy" id="626084"/>
    <lineage>
        <taxon>Bacteria</taxon>
        <taxon>Bacillati</taxon>
        <taxon>Actinomycetota</taxon>
        <taxon>Actinomycetes</taxon>
        <taxon>Mycobacteriales</taxon>
        <taxon>Nocardiaceae</taxon>
        <taxon>Nocardia</taxon>
    </lineage>
</organism>
<evidence type="ECO:0000313" key="1">
    <source>
        <dbReference type="EMBL" id="MEU2122445.1"/>
    </source>
</evidence>
<dbReference type="RefSeq" id="WP_357991109.1">
    <property type="nucleotide sequence ID" value="NZ_JBEYBR010000023.1"/>
</dbReference>
<proteinExistence type="predicted"/>
<keyword evidence="2" id="KW-1185">Reference proteome</keyword>
<reference evidence="1 2" key="1">
    <citation type="submission" date="2024-06" db="EMBL/GenBank/DDBJ databases">
        <title>The Natural Products Discovery Center: Release of the First 8490 Sequenced Strains for Exploring Actinobacteria Biosynthetic Diversity.</title>
        <authorList>
            <person name="Kalkreuter E."/>
            <person name="Kautsar S.A."/>
            <person name="Yang D."/>
            <person name="Bader C.D."/>
            <person name="Teijaro C.N."/>
            <person name="Fluegel L."/>
            <person name="Davis C.M."/>
            <person name="Simpson J.R."/>
            <person name="Lauterbach L."/>
            <person name="Steele A.D."/>
            <person name="Gui C."/>
            <person name="Meng S."/>
            <person name="Li G."/>
            <person name="Viehrig K."/>
            <person name="Ye F."/>
            <person name="Su P."/>
            <person name="Kiefer A.F."/>
            <person name="Nichols A."/>
            <person name="Cepeda A.J."/>
            <person name="Yan W."/>
            <person name="Fan B."/>
            <person name="Jiang Y."/>
            <person name="Adhikari A."/>
            <person name="Zheng C.-J."/>
            <person name="Schuster L."/>
            <person name="Cowan T.M."/>
            <person name="Smanski M.J."/>
            <person name="Chevrette M.G."/>
            <person name="De Carvalho L.P.S."/>
            <person name="Shen B."/>
        </authorList>
    </citation>
    <scope>NUCLEOTIDE SEQUENCE [LARGE SCALE GENOMIC DNA]</scope>
    <source>
        <strain evidence="1 2">NPDC019434</strain>
    </source>
</reference>
<dbReference type="Proteomes" id="UP001550535">
    <property type="component" value="Unassembled WGS sequence"/>
</dbReference>
<name>A0ABV2X966_9NOCA</name>
<accession>A0ABV2X966</accession>
<sequence length="74" mass="8578">MFEDLPGHIREVGKRSPTSDRARWGLYRLTRLRGAWMLEERYLSVAALRGIHSMISVDEETRELASRFPECTVA</sequence>